<protein>
    <submittedName>
        <fullName evidence="1">Uncharacterized protein</fullName>
    </submittedName>
</protein>
<name>A0A5D4SGI6_9BACI</name>
<evidence type="ECO:0000313" key="1">
    <source>
        <dbReference type="EMBL" id="TYS62309.1"/>
    </source>
</evidence>
<dbReference type="AlphaFoldDB" id="A0A5D4SGI6"/>
<dbReference type="EMBL" id="VTES01000005">
    <property type="protein sequence ID" value="TYS62309.1"/>
    <property type="molecule type" value="Genomic_DNA"/>
</dbReference>
<evidence type="ECO:0000313" key="2">
    <source>
        <dbReference type="Proteomes" id="UP000323732"/>
    </source>
</evidence>
<proteinExistence type="predicted"/>
<gene>
    <name evidence="1" type="ORF">FZD47_19800</name>
</gene>
<sequence>MFELFYKKYNETVQAEDYIEWASGCLELDTREILKLAGMRAPLNLFEVESMFADAMKSAGYEAPPEEECLEYYLEQLHAKLLMPAENAIERVKEIYVCTARNGLSEEQMDWQEVSDAIDDFEFGDNIPGYNMDKIHELIMTNARRLWHTKFSKISFGDFIGQKITKVETEGQFIIEFEKGYLSIECPWRIRKTDGILLGETDIRSSSREWKSVIELLAGKKIEDVRLLEQCPFLIVQCGDLFLDLFHASSFFDGWTLADEEDFYLFSMHGGSIA</sequence>
<dbReference type="Proteomes" id="UP000323732">
    <property type="component" value="Unassembled WGS sequence"/>
</dbReference>
<comment type="caution">
    <text evidence="1">The sequence shown here is derived from an EMBL/GenBank/DDBJ whole genome shotgun (WGS) entry which is preliminary data.</text>
</comment>
<accession>A0A5D4SGI6</accession>
<organism evidence="1 2">
    <name type="scientific">Bacillus infantis</name>
    <dbReference type="NCBI Taxonomy" id="324767"/>
    <lineage>
        <taxon>Bacteria</taxon>
        <taxon>Bacillati</taxon>
        <taxon>Bacillota</taxon>
        <taxon>Bacilli</taxon>
        <taxon>Bacillales</taxon>
        <taxon>Bacillaceae</taxon>
        <taxon>Bacillus</taxon>
    </lineage>
</organism>
<reference evidence="1 2" key="1">
    <citation type="submission" date="2019-08" db="EMBL/GenBank/DDBJ databases">
        <title>Bacillus genomes from the desert of Cuatro Cienegas, Coahuila.</title>
        <authorList>
            <person name="Olmedo-Alvarez G."/>
        </authorList>
    </citation>
    <scope>NUCLEOTIDE SEQUENCE [LARGE SCALE GENOMIC DNA]</scope>
    <source>
        <strain evidence="1 2">CH37_1T</strain>
    </source>
</reference>
<dbReference type="RefSeq" id="WP_148950643.1">
    <property type="nucleotide sequence ID" value="NZ_JAWPEO010000008.1"/>
</dbReference>